<name>A0A9W8G4X0_9FUNG</name>
<dbReference type="AlphaFoldDB" id="A0A9W8G4X0"/>
<keyword evidence="7" id="KW-0539">Nucleus</keyword>
<dbReference type="EMBL" id="JANBTW010000080">
    <property type="protein sequence ID" value="KAJ2672545.1"/>
    <property type="molecule type" value="Genomic_DNA"/>
</dbReference>
<feature type="coiled-coil region" evidence="10">
    <location>
        <begin position="127"/>
        <end position="172"/>
    </location>
</feature>
<keyword evidence="4" id="KW-0132">Cell division</keyword>
<proteinExistence type="predicted"/>
<organism evidence="11 12">
    <name type="scientific">Coemansia spiralis</name>
    <dbReference type="NCBI Taxonomy" id="417178"/>
    <lineage>
        <taxon>Eukaryota</taxon>
        <taxon>Fungi</taxon>
        <taxon>Fungi incertae sedis</taxon>
        <taxon>Zoopagomycota</taxon>
        <taxon>Kickxellomycotina</taxon>
        <taxon>Kickxellomycetes</taxon>
        <taxon>Kickxellales</taxon>
        <taxon>Kickxellaceae</taxon>
        <taxon>Coemansia</taxon>
    </lineage>
</organism>
<dbReference type="GO" id="GO:0000444">
    <property type="term" value="C:MIS12/MIND type complex"/>
    <property type="evidence" value="ECO:0007669"/>
    <property type="project" value="InterPro"/>
</dbReference>
<sequence>MESVDQFIDDGVASSVDGVRYHKLLSVIDRSLSSVVDTFKLSDLHDIFPDLAKEIPEKLADSHEQISSYLRNSANADFQEILMQYNMAGKLSNLDSLIKDAIERKQTYDGKPIPSMTPESVNRSRSAAIKRAELARLKTKLSALQKENGEYIVRLNENRSLLAAEHKNLEGTILFVKQVSDIAGSGLYI</sequence>
<gene>
    <name evidence="11" type="ORF">GGI25_005043</name>
</gene>
<accession>A0A9W8G4X0</accession>
<evidence type="ECO:0000313" key="12">
    <source>
        <dbReference type="Proteomes" id="UP001151518"/>
    </source>
</evidence>
<evidence type="ECO:0000256" key="3">
    <source>
        <dbReference type="ARBA" id="ARBA00022454"/>
    </source>
</evidence>
<evidence type="ECO:0000256" key="1">
    <source>
        <dbReference type="ARBA" id="ARBA00004123"/>
    </source>
</evidence>
<evidence type="ECO:0000313" key="11">
    <source>
        <dbReference type="EMBL" id="KAJ2672545.1"/>
    </source>
</evidence>
<comment type="subcellular location">
    <subcellularLocation>
        <location evidence="2">Chromosome</location>
        <location evidence="2">Centromere</location>
        <location evidence="2">Kinetochore</location>
    </subcellularLocation>
    <subcellularLocation>
        <location evidence="1">Nucleus</location>
    </subcellularLocation>
</comment>
<keyword evidence="10" id="KW-0175">Coiled coil</keyword>
<dbReference type="Proteomes" id="UP001151518">
    <property type="component" value="Unassembled WGS sequence"/>
</dbReference>
<evidence type="ECO:0000256" key="7">
    <source>
        <dbReference type="ARBA" id="ARBA00023242"/>
    </source>
</evidence>
<dbReference type="PANTHER" id="PTHR15459">
    <property type="entry name" value="POLYAMINE-MODULATED FACTOR 1"/>
    <property type="match status" value="1"/>
</dbReference>
<keyword evidence="8" id="KW-0131">Cell cycle</keyword>
<comment type="caution">
    <text evidence="11">The sequence shown here is derived from an EMBL/GenBank/DDBJ whole genome shotgun (WGS) entry which is preliminary data.</text>
</comment>
<keyword evidence="9" id="KW-0137">Centromere</keyword>
<dbReference type="Pfam" id="PF03980">
    <property type="entry name" value="Nnf1"/>
    <property type="match status" value="1"/>
</dbReference>
<keyword evidence="6" id="KW-0995">Kinetochore</keyword>
<dbReference type="OrthoDB" id="18453at2759"/>
<evidence type="ECO:0000256" key="4">
    <source>
        <dbReference type="ARBA" id="ARBA00022618"/>
    </source>
</evidence>
<evidence type="ECO:0000256" key="9">
    <source>
        <dbReference type="ARBA" id="ARBA00023328"/>
    </source>
</evidence>
<dbReference type="GO" id="GO:0051301">
    <property type="term" value="P:cell division"/>
    <property type="evidence" value="ECO:0007669"/>
    <property type="project" value="UniProtKB-KW"/>
</dbReference>
<evidence type="ECO:0000256" key="10">
    <source>
        <dbReference type="SAM" id="Coils"/>
    </source>
</evidence>
<evidence type="ECO:0000256" key="5">
    <source>
        <dbReference type="ARBA" id="ARBA00022776"/>
    </source>
</evidence>
<protein>
    <submittedName>
        <fullName evidence="11">Uncharacterized protein</fullName>
    </submittedName>
</protein>
<dbReference type="InterPro" id="IPR007128">
    <property type="entry name" value="PMF1/Nnf1"/>
</dbReference>
<keyword evidence="5" id="KW-0498">Mitosis</keyword>
<evidence type="ECO:0000256" key="8">
    <source>
        <dbReference type="ARBA" id="ARBA00023306"/>
    </source>
</evidence>
<dbReference type="PANTHER" id="PTHR15459:SF3">
    <property type="entry name" value="POLYAMINE-MODULATED FACTOR 1"/>
    <property type="match status" value="1"/>
</dbReference>
<reference evidence="11" key="1">
    <citation type="submission" date="2022-07" db="EMBL/GenBank/DDBJ databases">
        <title>Phylogenomic reconstructions and comparative analyses of Kickxellomycotina fungi.</title>
        <authorList>
            <person name="Reynolds N.K."/>
            <person name="Stajich J.E."/>
            <person name="Barry K."/>
            <person name="Grigoriev I.V."/>
            <person name="Crous P."/>
            <person name="Smith M.E."/>
        </authorList>
    </citation>
    <scope>NUCLEOTIDE SEQUENCE</scope>
    <source>
        <strain evidence="11">NRRL 3115</strain>
    </source>
</reference>
<dbReference type="GO" id="GO:0007059">
    <property type="term" value="P:chromosome segregation"/>
    <property type="evidence" value="ECO:0007669"/>
    <property type="project" value="TreeGrafter"/>
</dbReference>
<evidence type="ECO:0000256" key="2">
    <source>
        <dbReference type="ARBA" id="ARBA00004629"/>
    </source>
</evidence>
<keyword evidence="3" id="KW-0158">Chromosome</keyword>
<evidence type="ECO:0000256" key="6">
    <source>
        <dbReference type="ARBA" id="ARBA00022838"/>
    </source>
</evidence>
<dbReference type="GO" id="GO:0005634">
    <property type="term" value="C:nucleus"/>
    <property type="evidence" value="ECO:0007669"/>
    <property type="project" value="UniProtKB-SubCell"/>
</dbReference>